<reference evidence="2" key="1">
    <citation type="submission" date="2018-03" db="EMBL/GenBank/DDBJ databases">
        <title>Genomic analysis of the strain SH-1 isolated from shrimp intestine.</title>
        <authorList>
            <person name="Kim Y.-S."/>
            <person name="Kim S.-E."/>
            <person name="Kim K.-H."/>
        </authorList>
    </citation>
    <scope>NUCLEOTIDE SEQUENCE [LARGE SCALE GENOMIC DNA]</scope>
    <source>
        <strain evidence="2">SH-1</strain>
    </source>
</reference>
<dbReference type="Proteomes" id="UP000237655">
    <property type="component" value="Chromosome"/>
</dbReference>
<organism evidence="1 2">
    <name type="scientific">Pukyongiella litopenaei</name>
    <dbReference type="NCBI Taxonomy" id="2605946"/>
    <lineage>
        <taxon>Bacteria</taxon>
        <taxon>Pseudomonadati</taxon>
        <taxon>Pseudomonadota</taxon>
        <taxon>Alphaproteobacteria</taxon>
        <taxon>Rhodobacterales</taxon>
        <taxon>Paracoccaceae</taxon>
        <taxon>Pukyongiella</taxon>
    </lineage>
</organism>
<evidence type="ECO:0000313" key="2">
    <source>
        <dbReference type="Proteomes" id="UP000237655"/>
    </source>
</evidence>
<accession>A0A2S0MNH7</accession>
<gene>
    <name evidence="1" type="ORF">C6Y53_06515</name>
</gene>
<name>A0A2S0MNH7_9RHOB</name>
<dbReference type="RefSeq" id="WP_106471707.1">
    <property type="nucleotide sequence ID" value="NZ_CP027665.1"/>
</dbReference>
<keyword evidence="2" id="KW-1185">Reference proteome</keyword>
<dbReference type="EMBL" id="CP027665">
    <property type="protein sequence ID" value="AVO37396.1"/>
    <property type="molecule type" value="Genomic_DNA"/>
</dbReference>
<evidence type="ECO:0000313" key="1">
    <source>
        <dbReference type="EMBL" id="AVO37396.1"/>
    </source>
</evidence>
<sequence length="162" mass="16959">MATLSQFPHVMDRCVRSVISAAEALRRVRDGSGDLSMRDLHAVQQGLRSSKYQTFQVLTEAAKAPGPAEAYMASVNGPLSIAAFQAQAVVLESASAAWNARLDAMIATLTGPEVLGLVIHDHEGIQTKGLAYATAIPAAKAAPLRSCAELAALITEFEAVGA</sequence>
<dbReference type="AlphaFoldDB" id="A0A2S0MNH7"/>
<protein>
    <submittedName>
        <fullName evidence="1">Uncharacterized protein</fullName>
    </submittedName>
</protein>
<proteinExistence type="predicted"/>
<dbReference type="KEGG" id="thas:C6Y53_06515"/>